<sequence length="179" mass="19819">MHQNFSAVSKKGTSKHGSFHRRPASFDSSKRAQSQHSNKGSLSPILNESFQCDSTSKFEKSKIFSASVPRPKMLSRAKAHSSRRSSPAYLESITLAITNLDDPEIIIDVSNEKEENLSLEINRLRAKVEDLTCKSENLEAELKKTSRRMTEATITAGMEAEKTKAAKGNQISCCQGEDL</sequence>
<evidence type="ECO:0000256" key="1">
    <source>
        <dbReference type="SAM" id="Coils"/>
    </source>
</evidence>
<dbReference type="AlphaFoldDB" id="A0A2P5C8G1"/>
<dbReference type="Proteomes" id="UP000237105">
    <property type="component" value="Unassembled WGS sequence"/>
</dbReference>
<feature type="compositionally biased region" description="Polar residues" evidence="2">
    <location>
        <begin position="31"/>
        <end position="46"/>
    </location>
</feature>
<protein>
    <submittedName>
        <fullName evidence="3">Uncharacterized protein</fullName>
    </submittedName>
</protein>
<dbReference type="EMBL" id="JXTB01000160">
    <property type="protein sequence ID" value="PON57338.1"/>
    <property type="molecule type" value="Genomic_DNA"/>
</dbReference>
<evidence type="ECO:0000313" key="3">
    <source>
        <dbReference type="EMBL" id="PON57338.1"/>
    </source>
</evidence>
<reference evidence="4" key="1">
    <citation type="submission" date="2016-06" db="EMBL/GenBank/DDBJ databases">
        <title>Parallel loss of symbiosis genes in relatives of nitrogen-fixing non-legume Parasponia.</title>
        <authorList>
            <person name="Van Velzen R."/>
            <person name="Holmer R."/>
            <person name="Bu F."/>
            <person name="Rutten L."/>
            <person name="Van Zeijl A."/>
            <person name="Liu W."/>
            <person name="Santuari L."/>
            <person name="Cao Q."/>
            <person name="Sharma T."/>
            <person name="Shen D."/>
            <person name="Roswanjaya Y."/>
            <person name="Wardhani T."/>
            <person name="Kalhor M.S."/>
            <person name="Jansen J."/>
            <person name="Van den Hoogen J."/>
            <person name="Gungor B."/>
            <person name="Hartog M."/>
            <person name="Hontelez J."/>
            <person name="Verver J."/>
            <person name="Yang W.-C."/>
            <person name="Schijlen E."/>
            <person name="Repin R."/>
            <person name="Schilthuizen M."/>
            <person name="Schranz E."/>
            <person name="Heidstra R."/>
            <person name="Miyata K."/>
            <person name="Fedorova E."/>
            <person name="Kohlen W."/>
            <person name="Bisseling T."/>
            <person name="Smit S."/>
            <person name="Geurts R."/>
        </authorList>
    </citation>
    <scope>NUCLEOTIDE SEQUENCE [LARGE SCALE GENOMIC DNA]</scope>
    <source>
        <strain evidence="4">cv. WU1-14</strain>
    </source>
</reference>
<proteinExistence type="predicted"/>
<gene>
    <name evidence="3" type="ORF">PanWU01x14_174550</name>
</gene>
<comment type="caution">
    <text evidence="3">The sequence shown here is derived from an EMBL/GenBank/DDBJ whole genome shotgun (WGS) entry which is preliminary data.</text>
</comment>
<feature type="compositionally biased region" description="Basic residues" evidence="2">
    <location>
        <begin position="12"/>
        <end position="23"/>
    </location>
</feature>
<evidence type="ECO:0000256" key="2">
    <source>
        <dbReference type="SAM" id="MobiDB-lite"/>
    </source>
</evidence>
<keyword evidence="1" id="KW-0175">Coiled coil</keyword>
<organism evidence="3 4">
    <name type="scientific">Parasponia andersonii</name>
    <name type="common">Sponia andersonii</name>
    <dbReference type="NCBI Taxonomy" id="3476"/>
    <lineage>
        <taxon>Eukaryota</taxon>
        <taxon>Viridiplantae</taxon>
        <taxon>Streptophyta</taxon>
        <taxon>Embryophyta</taxon>
        <taxon>Tracheophyta</taxon>
        <taxon>Spermatophyta</taxon>
        <taxon>Magnoliopsida</taxon>
        <taxon>eudicotyledons</taxon>
        <taxon>Gunneridae</taxon>
        <taxon>Pentapetalae</taxon>
        <taxon>rosids</taxon>
        <taxon>fabids</taxon>
        <taxon>Rosales</taxon>
        <taxon>Cannabaceae</taxon>
        <taxon>Parasponia</taxon>
    </lineage>
</organism>
<accession>A0A2P5C8G1</accession>
<dbReference type="STRING" id="3476.A0A2P5C8G1"/>
<keyword evidence="4" id="KW-1185">Reference proteome</keyword>
<name>A0A2P5C8G1_PARAD</name>
<evidence type="ECO:0000313" key="4">
    <source>
        <dbReference type="Proteomes" id="UP000237105"/>
    </source>
</evidence>
<feature type="region of interest" description="Disordered" evidence="2">
    <location>
        <begin position="1"/>
        <end position="46"/>
    </location>
</feature>
<feature type="coiled-coil region" evidence="1">
    <location>
        <begin position="107"/>
        <end position="155"/>
    </location>
</feature>